<organism evidence="1">
    <name type="scientific">Arundo donax</name>
    <name type="common">Giant reed</name>
    <name type="synonym">Donax arundinaceus</name>
    <dbReference type="NCBI Taxonomy" id="35708"/>
    <lineage>
        <taxon>Eukaryota</taxon>
        <taxon>Viridiplantae</taxon>
        <taxon>Streptophyta</taxon>
        <taxon>Embryophyta</taxon>
        <taxon>Tracheophyta</taxon>
        <taxon>Spermatophyta</taxon>
        <taxon>Magnoliopsida</taxon>
        <taxon>Liliopsida</taxon>
        <taxon>Poales</taxon>
        <taxon>Poaceae</taxon>
        <taxon>PACMAD clade</taxon>
        <taxon>Arundinoideae</taxon>
        <taxon>Arundineae</taxon>
        <taxon>Arundo</taxon>
    </lineage>
</organism>
<reference evidence="1" key="1">
    <citation type="submission" date="2014-09" db="EMBL/GenBank/DDBJ databases">
        <authorList>
            <person name="Magalhaes I.L.F."/>
            <person name="Oliveira U."/>
            <person name="Santos F.R."/>
            <person name="Vidigal T.H.D.A."/>
            <person name="Brescovit A.D."/>
            <person name="Santos A.J."/>
        </authorList>
    </citation>
    <scope>NUCLEOTIDE SEQUENCE</scope>
    <source>
        <tissue evidence="1">Shoot tissue taken approximately 20 cm above the soil surface</tissue>
    </source>
</reference>
<evidence type="ECO:0000313" key="1">
    <source>
        <dbReference type="EMBL" id="JAD40656.1"/>
    </source>
</evidence>
<accession>A0A0A8ZPE6</accession>
<reference evidence="1" key="2">
    <citation type="journal article" date="2015" name="Data Brief">
        <title>Shoot transcriptome of the giant reed, Arundo donax.</title>
        <authorList>
            <person name="Barrero R.A."/>
            <person name="Guerrero F.D."/>
            <person name="Moolhuijzen P."/>
            <person name="Goolsby J.A."/>
            <person name="Tidwell J."/>
            <person name="Bellgard S.E."/>
            <person name="Bellgard M.I."/>
        </authorList>
    </citation>
    <scope>NUCLEOTIDE SEQUENCE</scope>
    <source>
        <tissue evidence="1">Shoot tissue taken approximately 20 cm above the soil surface</tissue>
    </source>
</reference>
<sequence>MKMAIFVKDVSPSSDTTCKIDGIPKHTRDAILRGGKLGLSKIYSAL</sequence>
<proteinExistence type="predicted"/>
<dbReference type="AlphaFoldDB" id="A0A0A8ZPE6"/>
<dbReference type="EMBL" id="GBRH01257239">
    <property type="protein sequence ID" value="JAD40656.1"/>
    <property type="molecule type" value="Transcribed_RNA"/>
</dbReference>
<protein>
    <submittedName>
        <fullName evidence="1">Uncharacterized protein</fullName>
    </submittedName>
</protein>
<name>A0A0A8ZPE6_ARUDO</name>